<evidence type="ECO:0000313" key="4">
    <source>
        <dbReference type="RefSeq" id="XP_029118208.1"/>
    </source>
</evidence>
<name>A0A8N4ESS6_ELAGV</name>
<protein>
    <submittedName>
        <fullName evidence="4">Uncharacterized protein LOC114913840</fullName>
    </submittedName>
</protein>
<accession>A0A8N4ESS6</accession>
<keyword evidence="3" id="KW-1185">Reference proteome</keyword>
<feature type="coiled-coil region" evidence="1">
    <location>
        <begin position="155"/>
        <end position="200"/>
    </location>
</feature>
<feature type="compositionally biased region" description="Low complexity" evidence="2">
    <location>
        <begin position="16"/>
        <end position="38"/>
    </location>
</feature>
<dbReference type="OrthoDB" id="10522243at2759"/>
<dbReference type="Proteomes" id="UP000504607">
    <property type="component" value="Unplaced"/>
</dbReference>
<evidence type="ECO:0000313" key="3">
    <source>
        <dbReference type="Proteomes" id="UP000504607"/>
    </source>
</evidence>
<evidence type="ECO:0000256" key="1">
    <source>
        <dbReference type="SAM" id="Coils"/>
    </source>
</evidence>
<dbReference type="AlphaFoldDB" id="A0A8N4ESS6"/>
<reference evidence="4" key="1">
    <citation type="submission" date="2025-08" db="UniProtKB">
        <authorList>
            <consortium name="RefSeq"/>
        </authorList>
    </citation>
    <scope>IDENTIFICATION</scope>
</reference>
<dbReference type="RefSeq" id="XP_029118208.1">
    <property type="nucleotide sequence ID" value="XM_029262375.1"/>
</dbReference>
<evidence type="ECO:0000256" key="2">
    <source>
        <dbReference type="SAM" id="MobiDB-lite"/>
    </source>
</evidence>
<gene>
    <name evidence="4" type="primary">LOC114913840</name>
</gene>
<organism evidence="3 4">
    <name type="scientific">Elaeis guineensis var. tenera</name>
    <name type="common">Oil palm</name>
    <dbReference type="NCBI Taxonomy" id="51953"/>
    <lineage>
        <taxon>Eukaryota</taxon>
        <taxon>Viridiplantae</taxon>
        <taxon>Streptophyta</taxon>
        <taxon>Embryophyta</taxon>
        <taxon>Tracheophyta</taxon>
        <taxon>Spermatophyta</taxon>
        <taxon>Magnoliopsida</taxon>
        <taxon>Liliopsida</taxon>
        <taxon>Arecaceae</taxon>
        <taxon>Arecoideae</taxon>
        <taxon>Cocoseae</taxon>
        <taxon>Elaeidinae</taxon>
        <taxon>Elaeis</taxon>
    </lineage>
</organism>
<proteinExistence type="predicted"/>
<sequence>MSLAASVQAAPAIDVPSDAEPTAPPASSSSPPTGAPIPGVHSTEAPIVERGRRRKSVAHRVSGRRAAADESLSSEEEPENPFNDRDLIKRLIDGCILLEVIKRIDRADPEQRVWDSLGSFLKIGHQLLANIEAINRARRDAIQAEEHRRAEVAHLREKTAEVVALQEALEKEKQAQEEKKQTLEDTVRTAEVGIANLMEQIPVLVSEAGGLAVEEFKASAEMRDLNVRFG</sequence>
<feature type="compositionally biased region" description="Basic residues" evidence="2">
    <location>
        <begin position="51"/>
        <end position="63"/>
    </location>
</feature>
<keyword evidence="1" id="KW-0175">Coiled coil</keyword>
<feature type="region of interest" description="Disordered" evidence="2">
    <location>
        <begin position="1"/>
        <end position="82"/>
    </location>
</feature>